<dbReference type="Proteomes" id="UP000238730">
    <property type="component" value="Unassembled WGS sequence"/>
</dbReference>
<dbReference type="RefSeq" id="WP_105060452.1">
    <property type="nucleotide sequence ID" value="NZ_MSCJ01000001.1"/>
</dbReference>
<sequence length="607" mass="69370">MINEIEMAEGAYFYKKNDSKTISDKAIKNIFFEISKNRMTRSHTVKVERDYITINGNDARYSICVFKQKFKPSILKSYNIKEYEIKFCHILILEYLDYIIISKKNVKNKNELDKYLDNIDYSILSKLYADEQSKFHKLQLDNLDVSSLALRSKVIEALELKNSFSTFGANNYAIRNMRVTSNGQLYSLSLGTSRINKHSGKVDVVSFLNWIGSVCDDISKYKASSSFVDSFAVPISFSSKIGSLTPKGVLFKLGDVIEQIEQGVITKVTYNYNSSTSNLKLEKYISKYDSALEVFQSKGRLFLSSPTKKLLFKAINIEIKILKQSIKIRSDTFKNINLHYSTGEVLTLEEYINKNSNYVITFDKPHIAYHSKKLFENSYLLSNISAFMSIFEPCSRLSDVKSEKGDFRSNSTQFSNDSIFNKVETVVNTISPYMFLDDLGNEWADHIAVSDGVIEFYHSKYGKNGLSASKFQDVVGQAQKNLGNLVPHPNRLIEKEKKWGGKFKIKDSNNQSVQTSIKRIRKIPNGEGIKDAIEYYNKQLQNPNLRKVVYLVVNFISKSNLQNSLVALKQKAPLQRKNEVVQILWFISSLICSCKEQGVEIKILCLP</sequence>
<evidence type="ECO:0000313" key="1">
    <source>
        <dbReference type="EMBL" id="PQJ67195.1"/>
    </source>
</evidence>
<dbReference type="OrthoDB" id="5194627at2"/>
<evidence type="ECO:0000313" key="2">
    <source>
        <dbReference type="Proteomes" id="UP000238730"/>
    </source>
</evidence>
<accession>A0A2S7VZ72</accession>
<proteinExistence type="predicted"/>
<dbReference type="EMBL" id="MSCJ01000001">
    <property type="protein sequence ID" value="PQJ67195.1"/>
    <property type="molecule type" value="Genomic_DNA"/>
</dbReference>
<comment type="caution">
    <text evidence="1">The sequence shown here is derived from an EMBL/GenBank/DDBJ whole genome shotgun (WGS) entry which is preliminary data.</text>
</comment>
<gene>
    <name evidence="1" type="ORF">BTO08_07175</name>
</gene>
<organism evidence="1 2">
    <name type="scientific">Photobacterium angustum</name>
    <dbReference type="NCBI Taxonomy" id="661"/>
    <lineage>
        <taxon>Bacteria</taxon>
        <taxon>Pseudomonadati</taxon>
        <taxon>Pseudomonadota</taxon>
        <taxon>Gammaproteobacteria</taxon>
        <taxon>Vibrionales</taxon>
        <taxon>Vibrionaceae</taxon>
        <taxon>Photobacterium</taxon>
    </lineage>
</organism>
<reference evidence="1 2" key="1">
    <citation type="submission" date="2016-12" db="EMBL/GenBank/DDBJ databases">
        <title>Diversity of luminous bacteria.</title>
        <authorList>
            <person name="Yoshizawa S."/>
            <person name="Kogure K."/>
        </authorList>
    </citation>
    <scope>NUCLEOTIDE SEQUENCE [LARGE SCALE GENOMIC DNA]</scope>
    <source>
        <strain evidence="1 2">LC1-200</strain>
    </source>
</reference>
<name>A0A2S7VZ72_PHOAN</name>
<dbReference type="AlphaFoldDB" id="A0A2S7VZ72"/>
<protein>
    <submittedName>
        <fullName evidence="1">Uncharacterized protein</fullName>
    </submittedName>
</protein>